<gene>
    <name evidence="2" type="ORF">CB5_LOCUS19182</name>
</gene>
<evidence type="ECO:0000256" key="1">
    <source>
        <dbReference type="SAM" id="MobiDB-lite"/>
    </source>
</evidence>
<sequence>MKFSFQTLLVAYIKFNGADRRFGRLIIENNLVLALWMKNYRVRACLDAYYFEVKYNYAMVAAAPTDLSRGRRCPRGSRPPPPPPPPRISTTAADLNLGRRRRPHGSRPPPSPPPPRISATVVAAPADLGRPRGSWLPPPADLGRRPPRISTTAADLNLDRRYRRPRGSWPPPPAYLDYCHRFEIDSTTSSLGMDPHPLGLLSDWGRFKPPPPPPRGSRLSL</sequence>
<protein>
    <submittedName>
        <fullName evidence="2">Uncharacterized protein</fullName>
    </submittedName>
</protein>
<feature type="compositionally biased region" description="Pro residues" evidence="1">
    <location>
        <begin position="77"/>
        <end position="87"/>
    </location>
</feature>
<feature type="region of interest" description="Disordered" evidence="1">
    <location>
        <begin position="68"/>
        <end position="148"/>
    </location>
</feature>
<dbReference type="AlphaFoldDB" id="A0A6V7PYX6"/>
<reference evidence="2" key="1">
    <citation type="submission" date="2020-07" db="EMBL/GenBank/DDBJ databases">
        <authorList>
            <person name="Lin J."/>
        </authorList>
    </citation>
    <scope>NUCLEOTIDE SEQUENCE</scope>
</reference>
<organism evidence="2">
    <name type="scientific">Ananas comosus var. bracteatus</name>
    <name type="common">red pineapple</name>
    <dbReference type="NCBI Taxonomy" id="296719"/>
    <lineage>
        <taxon>Eukaryota</taxon>
        <taxon>Viridiplantae</taxon>
        <taxon>Streptophyta</taxon>
        <taxon>Embryophyta</taxon>
        <taxon>Tracheophyta</taxon>
        <taxon>Spermatophyta</taxon>
        <taxon>Magnoliopsida</taxon>
        <taxon>Liliopsida</taxon>
        <taxon>Poales</taxon>
        <taxon>Bromeliaceae</taxon>
        <taxon>Bromelioideae</taxon>
        <taxon>Ananas</taxon>
    </lineage>
</organism>
<evidence type="ECO:0000313" key="2">
    <source>
        <dbReference type="EMBL" id="CAD1835971.1"/>
    </source>
</evidence>
<feature type="region of interest" description="Disordered" evidence="1">
    <location>
        <begin position="201"/>
        <end position="221"/>
    </location>
</feature>
<accession>A0A6V7PYX6</accession>
<proteinExistence type="predicted"/>
<dbReference type="EMBL" id="LR862153">
    <property type="protein sequence ID" value="CAD1835971.1"/>
    <property type="molecule type" value="Genomic_DNA"/>
</dbReference>
<name>A0A6V7PYX6_ANACO</name>
<feature type="compositionally biased region" description="Pro residues" evidence="1">
    <location>
        <begin position="106"/>
        <end position="116"/>
    </location>
</feature>